<name>A0A443IRT9_9RHOB</name>
<accession>A0A443IRT9</accession>
<sequence>MTSVVSNKGEIVLRPARLGDGQSLYDVTARSIQGLGKQHYSDDQLAGWMGERTAEYYETMIEKGKVFIAEERGEILGFVDADPGEVTRLFLLPEAAGLGLGARLLKLGVAAATKDHSGPVRVESTLNAQGFYERHGFKPIRTGHFSHGVGGDPIKIVLMEMNQGPTEPV</sequence>
<dbReference type="CDD" id="cd04301">
    <property type="entry name" value="NAT_SF"/>
    <property type="match status" value="1"/>
</dbReference>
<comment type="caution">
    <text evidence="4">The sequence shown here is derived from an EMBL/GenBank/DDBJ whole genome shotgun (WGS) entry which is preliminary data.</text>
</comment>
<dbReference type="Proteomes" id="UP000285710">
    <property type="component" value="Unassembled WGS sequence"/>
</dbReference>
<evidence type="ECO:0000256" key="2">
    <source>
        <dbReference type="ARBA" id="ARBA00023315"/>
    </source>
</evidence>
<evidence type="ECO:0000313" key="8">
    <source>
        <dbReference type="Proteomes" id="UP000285295"/>
    </source>
</evidence>
<dbReference type="Pfam" id="PF13673">
    <property type="entry name" value="Acetyltransf_10"/>
    <property type="match status" value="1"/>
</dbReference>
<evidence type="ECO:0000313" key="9">
    <source>
        <dbReference type="Proteomes" id="UP000285710"/>
    </source>
</evidence>
<evidence type="ECO:0000259" key="3">
    <source>
        <dbReference type="PROSITE" id="PS51186"/>
    </source>
</evidence>
<accession>A0A443JYY8</accession>
<feature type="domain" description="N-acetyltransferase" evidence="3">
    <location>
        <begin position="11"/>
        <end position="164"/>
    </location>
</feature>
<keyword evidence="1 4" id="KW-0808">Transferase</keyword>
<keyword evidence="2" id="KW-0012">Acyltransferase</keyword>
<dbReference type="RefSeq" id="WP_128234247.1">
    <property type="nucleotide sequence ID" value="NZ_SAUW01000015.1"/>
</dbReference>
<evidence type="ECO:0000313" key="7">
    <source>
        <dbReference type="Proteomes" id="UP000284451"/>
    </source>
</evidence>
<evidence type="ECO:0000313" key="4">
    <source>
        <dbReference type="EMBL" id="RWR09177.1"/>
    </source>
</evidence>
<evidence type="ECO:0000313" key="5">
    <source>
        <dbReference type="EMBL" id="RWR24757.1"/>
    </source>
</evidence>
<dbReference type="InterPro" id="IPR016181">
    <property type="entry name" value="Acyl_CoA_acyltransferase"/>
</dbReference>
<evidence type="ECO:0000313" key="6">
    <source>
        <dbReference type="EMBL" id="RWR25696.1"/>
    </source>
</evidence>
<reference evidence="7 8" key="2">
    <citation type="submission" date="2019-01" db="EMBL/GenBank/DDBJ databases">
        <authorList>
            <person name="Li Y."/>
        </authorList>
    </citation>
    <scope>NUCLEOTIDE SEQUENCE [LARGE SCALE GENOMIC DNA]</scope>
    <source>
        <strain evidence="5 7">07D10-4-3</strain>
        <strain evidence="4 9">2D-5</strain>
        <strain evidence="6 8">D19-10-3-21</strain>
    </source>
</reference>
<gene>
    <name evidence="5" type="ORF">D2T29_22625</name>
    <name evidence="6" type="ORF">D2T31_21655</name>
    <name evidence="4" type="ORF">D2T33_14355</name>
</gene>
<evidence type="ECO:0000256" key="1">
    <source>
        <dbReference type="ARBA" id="ARBA00022679"/>
    </source>
</evidence>
<dbReference type="EMBL" id="SAUX01000048">
    <property type="protein sequence ID" value="RWR25696.1"/>
    <property type="molecule type" value="Genomic_DNA"/>
</dbReference>
<dbReference type="EMBL" id="SAUW01000015">
    <property type="protein sequence ID" value="RWR09177.1"/>
    <property type="molecule type" value="Genomic_DNA"/>
</dbReference>
<keyword evidence="9" id="KW-1185">Reference proteome</keyword>
<reference evidence="7 8" key="1">
    <citation type="submission" date="2019-01" db="EMBL/GenBank/DDBJ databases">
        <title>Sinorhodobacter populi sp. nov. isolated from the symptomatic bark tissue of Populus euramericana canker.</title>
        <authorList>
            <person name="Xu G."/>
        </authorList>
    </citation>
    <scope>NUCLEOTIDE SEQUENCE [LARGE SCALE GENOMIC DNA]</scope>
    <source>
        <strain evidence="5 7">07D10-4-3</strain>
        <strain evidence="4 9">2D-5</strain>
        <strain evidence="6 8">D19-10-3-21</strain>
    </source>
</reference>
<dbReference type="PROSITE" id="PS51186">
    <property type="entry name" value="GNAT"/>
    <property type="match status" value="1"/>
</dbReference>
<organism evidence="4 9">
    <name type="scientific">Paenirhodobacter populi</name>
    <dbReference type="NCBI Taxonomy" id="2306993"/>
    <lineage>
        <taxon>Bacteria</taxon>
        <taxon>Pseudomonadati</taxon>
        <taxon>Pseudomonadota</taxon>
        <taxon>Alphaproteobacteria</taxon>
        <taxon>Rhodobacterales</taxon>
        <taxon>Rhodobacter group</taxon>
        <taxon>Paenirhodobacter</taxon>
    </lineage>
</organism>
<dbReference type="PANTHER" id="PTHR43877:SF2">
    <property type="entry name" value="AMINOALKYLPHOSPHONATE N-ACETYLTRANSFERASE-RELATED"/>
    <property type="match status" value="1"/>
</dbReference>
<dbReference type="Proteomes" id="UP000285295">
    <property type="component" value="Unassembled WGS sequence"/>
</dbReference>
<dbReference type="Proteomes" id="UP000284451">
    <property type="component" value="Unassembled WGS sequence"/>
</dbReference>
<dbReference type="PANTHER" id="PTHR43877">
    <property type="entry name" value="AMINOALKYLPHOSPHONATE N-ACETYLTRANSFERASE-RELATED-RELATED"/>
    <property type="match status" value="1"/>
</dbReference>
<dbReference type="InterPro" id="IPR050832">
    <property type="entry name" value="Bact_Acetyltransf"/>
</dbReference>
<dbReference type="SUPFAM" id="SSF55729">
    <property type="entry name" value="Acyl-CoA N-acyltransferases (Nat)"/>
    <property type="match status" value="1"/>
</dbReference>
<dbReference type="EMBL" id="SAUY01000104">
    <property type="protein sequence ID" value="RWR24757.1"/>
    <property type="molecule type" value="Genomic_DNA"/>
</dbReference>
<dbReference type="InterPro" id="IPR000182">
    <property type="entry name" value="GNAT_dom"/>
</dbReference>
<accession>A0A443JW72</accession>
<protein>
    <submittedName>
        <fullName evidence="4">GNAT family N-acetyltransferase</fullName>
    </submittedName>
</protein>
<dbReference type="AlphaFoldDB" id="A0A443IRT9"/>
<dbReference type="Gene3D" id="3.40.630.30">
    <property type="match status" value="1"/>
</dbReference>
<proteinExistence type="predicted"/>
<dbReference type="GO" id="GO:0016747">
    <property type="term" value="F:acyltransferase activity, transferring groups other than amino-acyl groups"/>
    <property type="evidence" value="ECO:0007669"/>
    <property type="project" value="InterPro"/>
</dbReference>
<dbReference type="OrthoDB" id="7356080at2"/>